<dbReference type="InterPro" id="IPR001962">
    <property type="entry name" value="Asn_synthase"/>
</dbReference>
<dbReference type="GO" id="GO:0006529">
    <property type="term" value="P:asparagine biosynthetic process"/>
    <property type="evidence" value="ECO:0007669"/>
    <property type="project" value="InterPro"/>
</dbReference>
<reference evidence="2 3" key="1">
    <citation type="submission" date="2017-08" db="EMBL/GenBank/DDBJ databases">
        <title>Genome sequence of Streptomyces albireticuli NRRL B-1670.</title>
        <authorList>
            <person name="Graham D.E."/>
            <person name="Mahan K.M."/>
            <person name="Klingeman D.M."/>
            <person name="Hettich R.L."/>
            <person name="Parry R.J."/>
            <person name="Spain J.C."/>
        </authorList>
    </citation>
    <scope>NUCLEOTIDE SEQUENCE [LARGE SCALE GENOMIC DNA]</scope>
    <source>
        <strain evidence="2 3">NRRL B-1670</strain>
    </source>
</reference>
<evidence type="ECO:0000313" key="3">
    <source>
        <dbReference type="Proteomes" id="UP000218944"/>
    </source>
</evidence>
<sequence length="295" mass="31175">MLSAQGASRLLLGHGGDAAVRPPGAYVHALVRDRPVAGLWHAFGHRARLGWSPGDTARMLLDRGSYRDWLGAAADGLDLAAEGTGAPHRWGALPALPPWASEECVELVRDLLLGAAAGEVEPLAADRGRHAWVQRIQRAGRAAAFTVQDSAAVGLPSDAPFCDDGVLGACLAVRPEEAGTPWAYRPLLIEAMRGVRAEEFRPRVAEDGAPPVPGEEAWGERGTDPVAWVDESLLVAAGLADEEALREAVLGAGPPGSGVGRWERTLAVEAWLRELADHPVPSAVEPCEHDARVTL</sequence>
<protein>
    <recommendedName>
        <fullName evidence="1">Asparagine synthetase domain-containing protein</fullName>
    </recommendedName>
</protein>
<organism evidence="2 3">
    <name type="scientific">Streptomyces albireticuli</name>
    <dbReference type="NCBI Taxonomy" id="1940"/>
    <lineage>
        <taxon>Bacteria</taxon>
        <taxon>Bacillati</taxon>
        <taxon>Actinomycetota</taxon>
        <taxon>Actinomycetes</taxon>
        <taxon>Kitasatosporales</taxon>
        <taxon>Streptomycetaceae</taxon>
        <taxon>Streptomyces</taxon>
    </lineage>
</organism>
<accession>A0A2A2DGG3</accession>
<proteinExistence type="predicted"/>
<evidence type="ECO:0000259" key="1">
    <source>
        <dbReference type="Pfam" id="PF00733"/>
    </source>
</evidence>
<keyword evidence="3" id="KW-1185">Reference proteome</keyword>
<evidence type="ECO:0000313" key="2">
    <source>
        <dbReference type="EMBL" id="PAU50537.1"/>
    </source>
</evidence>
<dbReference type="GO" id="GO:0004066">
    <property type="term" value="F:asparagine synthase (glutamine-hydrolyzing) activity"/>
    <property type="evidence" value="ECO:0007669"/>
    <property type="project" value="InterPro"/>
</dbReference>
<dbReference type="EMBL" id="NSJV01000044">
    <property type="protein sequence ID" value="PAU50537.1"/>
    <property type="molecule type" value="Genomic_DNA"/>
</dbReference>
<name>A0A2A2DGG3_9ACTN</name>
<gene>
    <name evidence="2" type="ORF">CK936_02120</name>
</gene>
<dbReference type="Pfam" id="PF00733">
    <property type="entry name" value="Asn_synthase"/>
    <property type="match status" value="1"/>
</dbReference>
<dbReference type="Proteomes" id="UP000218944">
    <property type="component" value="Unassembled WGS sequence"/>
</dbReference>
<comment type="caution">
    <text evidence="2">The sequence shown here is derived from an EMBL/GenBank/DDBJ whole genome shotgun (WGS) entry which is preliminary data.</text>
</comment>
<dbReference type="AlphaFoldDB" id="A0A2A2DGG3"/>
<feature type="domain" description="Asparagine synthetase" evidence="1">
    <location>
        <begin position="4"/>
        <end position="273"/>
    </location>
</feature>